<accession>A0A6G0TCS0</accession>
<dbReference type="AlphaFoldDB" id="A0A6G0TCS0"/>
<proteinExistence type="predicted"/>
<evidence type="ECO:0000313" key="2">
    <source>
        <dbReference type="Proteomes" id="UP000475862"/>
    </source>
</evidence>
<gene>
    <name evidence="1" type="ORF">AGLY_011198</name>
</gene>
<comment type="caution">
    <text evidence="1">The sequence shown here is derived from an EMBL/GenBank/DDBJ whole genome shotgun (WGS) entry which is preliminary data.</text>
</comment>
<keyword evidence="2" id="KW-1185">Reference proteome</keyword>
<sequence length="284" mass="32693">MNSVILFNVKLYARPERPVTLNIAYLTPPFMSNAGRHIPKLCKKSEQTIRDPLRYNFTFIILNDKIISENIYTILFQSLYLIIKYDLDLNFKQFLKTSSCTGGGVMFLIKFSEYVLYICSIQILVSNESFLKVPASRRRSEIPKVFIKKVLHTLIYSLFLIKWYVGQLSKPYAIALIELFYSSVQSHYATSEILYKFVFTFLASSPSNASKLSSSDVISIIQQTYNVTIIRFINIISLTIKVFSSKGLNSKLLKITSIFLLLTEDLYFLSQLSSELNTKEFCKT</sequence>
<dbReference type="Proteomes" id="UP000475862">
    <property type="component" value="Unassembled WGS sequence"/>
</dbReference>
<dbReference type="EMBL" id="VYZN01000042">
    <property type="protein sequence ID" value="KAE9530736.1"/>
    <property type="molecule type" value="Genomic_DNA"/>
</dbReference>
<reference evidence="1 2" key="1">
    <citation type="submission" date="2019-08" db="EMBL/GenBank/DDBJ databases">
        <title>The genome of the soybean aphid Biotype 1, its phylome, world population structure and adaptation to the North American continent.</title>
        <authorList>
            <person name="Giordano R."/>
            <person name="Donthu R.K."/>
            <person name="Hernandez A.G."/>
            <person name="Wright C.L."/>
            <person name="Zimin A.V."/>
        </authorList>
    </citation>
    <scope>NUCLEOTIDE SEQUENCE [LARGE SCALE GENOMIC DNA]</scope>
    <source>
        <tissue evidence="1">Whole aphids</tissue>
    </source>
</reference>
<protein>
    <submittedName>
        <fullName evidence="1">Uncharacterized protein</fullName>
    </submittedName>
</protein>
<evidence type="ECO:0000313" key="1">
    <source>
        <dbReference type="EMBL" id="KAE9530736.1"/>
    </source>
</evidence>
<name>A0A6G0TCS0_APHGL</name>
<organism evidence="1 2">
    <name type="scientific">Aphis glycines</name>
    <name type="common">Soybean aphid</name>
    <dbReference type="NCBI Taxonomy" id="307491"/>
    <lineage>
        <taxon>Eukaryota</taxon>
        <taxon>Metazoa</taxon>
        <taxon>Ecdysozoa</taxon>
        <taxon>Arthropoda</taxon>
        <taxon>Hexapoda</taxon>
        <taxon>Insecta</taxon>
        <taxon>Pterygota</taxon>
        <taxon>Neoptera</taxon>
        <taxon>Paraneoptera</taxon>
        <taxon>Hemiptera</taxon>
        <taxon>Sternorrhyncha</taxon>
        <taxon>Aphidomorpha</taxon>
        <taxon>Aphidoidea</taxon>
        <taxon>Aphididae</taxon>
        <taxon>Aphidini</taxon>
        <taxon>Aphis</taxon>
        <taxon>Aphis</taxon>
    </lineage>
</organism>